<feature type="region of interest" description="Disordered" evidence="7">
    <location>
        <begin position="1044"/>
        <end position="1068"/>
    </location>
</feature>
<evidence type="ECO:0000256" key="7">
    <source>
        <dbReference type="SAM" id="MobiDB-lite"/>
    </source>
</evidence>
<reference evidence="11" key="1">
    <citation type="submission" date="2020-11" db="EMBL/GenBank/DDBJ databases">
        <title>Whole-genome analyses of Nonomuraea sp. K274.</title>
        <authorList>
            <person name="Veyisoglu A."/>
        </authorList>
    </citation>
    <scope>NUCLEOTIDE SEQUENCE</scope>
    <source>
        <strain evidence="11">K274</strain>
    </source>
</reference>
<feature type="compositionally biased region" description="Gly residues" evidence="7">
    <location>
        <begin position="439"/>
        <end position="452"/>
    </location>
</feature>
<evidence type="ECO:0000256" key="4">
    <source>
        <dbReference type="ARBA" id="ARBA00022840"/>
    </source>
</evidence>
<dbReference type="Gene3D" id="3.40.50.300">
    <property type="entry name" value="P-loop containing nucleotide triphosphate hydrolases"/>
    <property type="match status" value="1"/>
</dbReference>
<comment type="catalytic activity">
    <reaction evidence="6">
        <text>UDP-N-acetyl-alpha-D-glucosamine + ATP = UDP-N-acetyl-alpha-D-glucosamine 3'-phosphate + ADP + H(+)</text>
        <dbReference type="Rhea" id="RHEA:32671"/>
        <dbReference type="ChEBI" id="CHEBI:15378"/>
        <dbReference type="ChEBI" id="CHEBI:30616"/>
        <dbReference type="ChEBI" id="CHEBI:57705"/>
        <dbReference type="ChEBI" id="CHEBI:64353"/>
        <dbReference type="ChEBI" id="CHEBI:456216"/>
        <dbReference type="EC" id="2.7.1.176"/>
    </reaction>
</comment>
<sequence>MAIDAGAGRNVSSPVTSTPDNLDVTIGSEGYAADVTKAWGENLPPLADALIALISSGRLWPTASESGEAALALAFQDLGTALSAATEPLGRASGKILDGYDGPAANAFREQAERLGSGESGLAAAARLAHGYALQHDSYAREIQYAKLSINIGFWVTLSSALVAALATFFSAGATAPLLGPYARVLRRFLDRIFTRLDNAASVRFAGAVTPKFGAVNVARLSAAPGAKGLLARAVASHALREVPEEVAEGLLIDGYAQAVQRRLGTRTSWDGRRTLATALGDAGGAVLASQIARPVSRLVGGMPGIRALNSAAGDAPGILNALRRYPGRAVQAGLVNGAVSLPAGFMANGVVYGQWGLASPGEVLGSMVAGAGRTNTISPFSVDAVSAIAHPGATLEAADAAAAASDAARAPGSGTAGGAAALSGSPSISSGTNDTAGPSGGTASGSGGGGPAPAASAPFPNTLADALTGAAAPAQQTSAQAPAQQAPAQQAASAQQAPAHGRPGLGPPTSPEPSTGSASAPADSTPASRGSGPGVEGPSATIAGPAPSPATTAPAPGPTTGGPATTAPAPGSTTSGPATTAPAPGPTTSGPAPGPSAAAGPGPTTSGNGWPSPSAQATQGPVDGPASPSALQAASARDNVVPSPRELALALSGASHPPQQVTPGDPATAAPSDTARSPHGHAAHQAPSQNPRPAPDHVLTEEEHRRIFHERIVPSMLSGATRSIEPTMIVVGGQPGAGKSTTIARLHDDLQDRGGAVRIIVDDYKAFHPGYDQLLAWDDIAANALIQPIAKKWQSMAFDYVIERHYNVIVEATLGNPEDAREFIQHFTGHGYRVETEFVATAGPQSRLSILTRYLGEKVSEGAGRFVPAGDHDSRFAGSAETAAQLESDDPPVQVDAIRVRLRTGETIFANERGPDGAWTSARGARDALLTERERPWSRAERQAFTRRLNDLRATLEKQRREHPDSPATYRRLAQEADAVEALARPWLARRDSPAIEWSLDGARRFESSLGEALFHDPEARAAADRTLAKLFDVLTAVHRELHPESPADRTEQAFFKDDPSSPGQVGRDVISLSELRRDGNLRMVMTALYNGAYFSKDEFSLIETLYELRSRPNWPETMARAGLDVSRLGPVLAGPLTTSRDIFKIPALGTHAAETADVVTEYLESQSARWSRTVEDREAFRRTPQDFLDRRIPLHALELAAQLHHQSDAPEAGPGAPPEPAASTAIRNVLDEPADEDNWSSLLARSHDEPPAQEVQPPLDWVLGTARYGMHADHPWYETISGAAGLPLTAGISGTAARLHSIFCWIRPEGVTEEHFARALLGWMLTTEDHSVYEIIRGIEVASPHLFKGSADGYSDAEELYERIVPPKLVTEIIATMGASGDRQRRDLW</sequence>
<feature type="compositionally biased region" description="Low complexity" evidence="7">
    <location>
        <begin position="562"/>
        <end position="608"/>
    </location>
</feature>
<feature type="compositionally biased region" description="Basic and acidic residues" evidence="7">
    <location>
        <begin position="1044"/>
        <end position="1061"/>
    </location>
</feature>
<evidence type="ECO:0000259" key="10">
    <source>
        <dbReference type="Pfam" id="PF25547"/>
    </source>
</evidence>
<keyword evidence="8" id="KW-0812">Transmembrane</keyword>
<feature type="transmembrane region" description="Helical" evidence="8">
    <location>
        <begin position="148"/>
        <end position="170"/>
    </location>
</feature>
<feature type="region of interest" description="Disordered" evidence="7">
    <location>
        <begin position="409"/>
        <end position="700"/>
    </location>
</feature>
<dbReference type="PANTHER" id="PTHR45725">
    <property type="entry name" value="FORMIN HOMOLOGY 2 FAMILY MEMBER"/>
    <property type="match status" value="1"/>
</dbReference>
<comment type="caution">
    <text evidence="11">The sequence shown here is derived from an EMBL/GenBank/DDBJ whole genome shotgun (WGS) entry which is preliminary data.</text>
</comment>
<dbReference type="SUPFAM" id="SSF52540">
    <property type="entry name" value="P-loop containing nucleoside triphosphate hydrolases"/>
    <property type="match status" value="1"/>
</dbReference>
<evidence type="ECO:0000256" key="8">
    <source>
        <dbReference type="SAM" id="Phobius"/>
    </source>
</evidence>
<feature type="compositionally biased region" description="Low complexity" evidence="7">
    <location>
        <begin position="409"/>
        <end position="438"/>
    </location>
</feature>
<feature type="compositionally biased region" description="Low complexity" evidence="7">
    <location>
        <begin position="513"/>
        <end position="529"/>
    </location>
</feature>
<dbReference type="EC" id="2.7.1.176" evidence="2"/>
<feature type="compositionally biased region" description="Polar residues" evidence="7">
    <location>
        <begin position="609"/>
        <end position="620"/>
    </location>
</feature>
<proteinExistence type="inferred from homology"/>
<name>A0A931A1M3_9ACTN</name>
<dbReference type="RefSeq" id="WP_195893521.1">
    <property type="nucleotide sequence ID" value="NZ_JADOGI010000003.1"/>
</dbReference>
<dbReference type="InterPro" id="IPR051425">
    <property type="entry name" value="Formin_Homology"/>
</dbReference>
<feature type="compositionally biased region" description="Low complexity" evidence="7">
    <location>
        <begin position="538"/>
        <end position="555"/>
    </location>
</feature>
<dbReference type="EMBL" id="JADOGI010000003">
    <property type="protein sequence ID" value="MBF8184531.1"/>
    <property type="molecule type" value="Genomic_DNA"/>
</dbReference>
<keyword evidence="12" id="KW-1185">Reference proteome</keyword>
<evidence type="ECO:0000256" key="3">
    <source>
        <dbReference type="ARBA" id="ARBA00022741"/>
    </source>
</evidence>
<feature type="compositionally biased region" description="Polar residues" evidence="7">
    <location>
        <begin position="10"/>
        <end position="20"/>
    </location>
</feature>
<organism evidence="11 12">
    <name type="scientific">Nonomuraea cypriaca</name>
    <dbReference type="NCBI Taxonomy" id="1187855"/>
    <lineage>
        <taxon>Bacteria</taxon>
        <taxon>Bacillati</taxon>
        <taxon>Actinomycetota</taxon>
        <taxon>Actinomycetes</taxon>
        <taxon>Streptosporangiales</taxon>
        <taxon>Streptosporangiaceae</taxon>
        <taxon>Nonomuraea</taxon>
    </lineage>
</organism>
<feature type="domain" description="Zeta toxin" evidence="9">
    <location>
        <begin position="723"/>
        <end position="910"/>
    </location>
</feature>
<dbReference type="InterPro" id="IPR010488">
    <property type="entry name" value="Zeta_toxin_domain"/>
</dbReference>
<evidence type="ECO:0000256" key="5">
    <source>
        <dbReference type="ARBA" id="ARBA00032897"/>
    </source>
</evidence>
<dbReference type="InterPro" id="IPR057746">
    <property type="entry name" value="CpnT-like_N"/>
</dbReference>
<keyword evidence="4" id="KW-0067">ATP-binding</keyword>
<keyword evidence="8" id="KW-1133">Transmembrane helix</keyword>
<protein>
    <recommendedName>
        <fullName evidence="5">UDP-N-acetylglucosamine kinase</fullName>
        <ecNumber evidence="2">2.7.1.176</ecNumber>
    </recommendedName>
    <alternativeName>
        <fullName evidence="5">UDP-N-acetylglucosamine kinase</fullName>
    </alternativeName>
</protein>
<evidence type="ECO:0000313" key="12">
    <source>
        <dbReference type="Proteomes" id="UP000605361"/>
    </source>
</evidence>
<evidence type="ECO:0000313" key="11">
    <source>
        <dbReference type="EMBL" id="MBF8184531.1"/>
    </source>
</evidence>
<keyword evidence="8" id="KW-0472">Membrane</keyword>
<dbReference type="GO" id="GO:0005524">
    <property type="term" value="F:ATP binding"/>
    <property type="evidence" value="ECO:0007669"/>
    <property type="project" value="UniProtKB-KW"/>
</dbReference>
<evidence type="ECO:0000259" key="9">
    <source>
        <dbReference type="Pfam" id="PF06414"/>
    </source>
</evidence>
<feature type="domain" description="Outer membrane channel protein CpnT-like N-terminal" evidence="10">
    <location>
        <begin position="47"/>
        <end position="175"/>
    </location>
</feature>
<dbReference type="Pfam" id="PF25547">
    <property type="entry name" value="WXG100_2"/>
    <property type="match status" value="1"/>
</dbReference>
<comment type="similarity">
    <text evidence="1">Belongs to the zeta toxin family.</text>
</comment>
<accession>A0A931A1M3</accession>
<gene>
    <name evidence="11" type="ORF">ITP53_01970</name>
</gene>
<dbReference type="PANTHER" id="PTHR45725:SF18">
    <property type="entry name" value="ORC1-LIKE AAA ATPASE DOMAIN-CONTAINING PROTEIN"/>
    <property type="match status" value="1"/>
</dbReference>
<feature type="region of interest" description="Disordered" evidence="7">
    <location>
        <begin position="1"/>
        <end position="21"/>
    </location>
</feature>
<evidence type="ECO:0000256" key="2">
    <source>
        <dbReference type="ARBA" id="ARBA00011963"/>
    </source>
</evidence>
<dbReference type="Proteomes" id="UP000605361">
    <property type="component" value="Unassembled WGS sequence"/>
</dbReference>
<evidence type="ECO:0000256" key="1">
    <source>
        <dbReference type="ARBA" id="ARBA00009104"/>
    </source>
</evidence>
<dbReference type="GO" id="GO:0016301">
    <property type="term" value="F:kinase activity"/>
    <property type="evidence" value="ECO:0007669"/>
    <property type="project" value="InterPro"/>
</dbReference>
<feature type="compositionally biased region" description="Low complexity" evidence="7">
    <location>
        <begin position="453"/>
        <end position="500"/>
    </location>
</feature>
<dbReference type="Pfam" id="PF06414">
    <property type="entry name" value="Zeta_toxin"/>
    <property type="match status" value="1"/>
</dbReference>
<keyword evidence="3" id="KW-0547">Nucleotide-binding</keyword>
<feature type="compositionally biased region" description="Low complexity" evidence="7">
    <location>
        <begin position="626"/>
        <end position="637"/>
    </location>
</feature>
<evidence type="ECO:0000256" key="6">
    <source>
        <dbReference type="ARBA" id="ARBA00048178"/>
    </source>
</evidence>
<dbReference type="InterPro" id="IPR027417">
    <property type="entry name" value="P-loop_NTPase"/>
</dbReference>